<organism evidence="1 2">
    <name type="scientific">Camellia lanceoleosa</name>
    <dbReference type="NCBI Taxonomy" id="1840588"/>
    <lineage>
        <taxon>Eukaryota</taxon>
        <taxon>Viridiplantae</taxon>
        <taxon>Streptophyta</taxon>
        <taxon>Embryophyta</taxon>
        <taxon>Tracheophyta</taxon>
        <taxon>Spermatophyta</taxon>
        <taxon>Magnoliopsida</taxon>
        <taxon>eudicotyledons</taxon>
        <taxon>Gunneridae</taxon>
        <taxon>Pentapetalae</taxon>
        <taxon>asterids</taxon>
        <taxon>Ericales</taxon>
        <taxon>Theaceae</taxon>
        <taxon>Camellia</taxon>
    </lineage>
</organism>
<protein>
    <submittedName>
        <fullName evidence="1">Uncharacterized protein</fullName>
    </submittedName>
</protein>
<gene>
    <name evidence="1" type="ORF">LOK49_LG02G01172</name>
</gene>
<sequence length="183" mass="20587">MLLTSDVDTILEVQITTVNALSPSEKPAMMSNKVDIAMRRNKADVFVNPSSTFTTSTEMENFQNSLTSPNHNQPANGLNSNPSNLTQHHHSHLSPVQSNLKERPPDTSIRHGSNGTDPSSHKIQQCEFVHRARDRSNSPSRRRMVGRTSKDEYRTKMEMPLRPHSTLGETSINEVHYGRLQES</sequence>
<proteinExistence type="predicted"/>
<dbReference type="EMBL" id="CM045760">
    <property type="protein sequence ID" value="KAI8026246.1"/>
    <property type="molecule type" value="Genomic_DNA"/>
</dbReference>
<name>A0ACC0IQ55_9ERIC</name>
<dbReference type="Proteomes" id="UP001060215">
    <property type="component" value="Chromosome 3"/>
</dbReference>
<keyword evidence="2" id="KW-1185">Reference proteome</keyword>
<evidence type="ECO:0000313" key="2">
    <source>
        <dbReference type="Proteomes" id="UP001060215"/>
    </source>
</evidence>
<accession>A0ACC0IQ55</accession>
<evidence type="ECO:0000313" key="1">
    <source>
        <dbReference type="EMBL" id="KAI8026246.1"/>
    </source>
</evidence>
<comment type="caution">
    <text evidence="1">The sequence shown here is derived from an EMBL/GenBank/DDBJ whole genome shotgun (WGS) entry which is preliminary data.</text>
</comment>
<reference evidence="1 2" key="1">
    <citation type="journal article" date="2022" name="Plant J.">
        <title>Chromosome-level genome of Camellia lanceoleosa provides a valuable resource for understanding genome evolution and self-incompatibility.</title>
        <authorList>
            <person name="Gong W."/>
            <person name="Xiao S."/>
            <person name="Wang L."/>
            <person name="Liao Z."/>
            <person name="Chang Y."/>
            <person name="Mo W."/>
            <person name="Hu G."/>
            <person name="Li W."/>
            <person name="Zhao G."/>
            <person name="Zhu H."/>
            <person name="Hu X."/>
            <person name="Ji K."/>
            <person name="Xiang X."/>
            <person name="Song Q."/>
            <person name="Yuan D."/>
            <person name="Jin S."/>
            <person name="Zhang L."/>
        </authorList>
    </citation>
    <scope>NUCLEOTIDE SEQUENCE [LARGE SCALE GENOMIC DNA]</scope>
    <source>
        <strain evidence="1">SQ_2022a</strain>
    </source>
</reference>